<dbReference type="InterPro" id="IPR001254">
    <property type="entry name" value="Trypsin_dom"/>
</dbReference>
<keyword evidence="4 7" id="KW-0720">Serine protease</keyword>
<dbReference type="PRINTS" id="PR00722">
    <property type="entry name" value="CHYMOTRYPSIN"/>
</dbReference>
<evidence type="ECO:0000256" key="1">
    <source>
        <dbReference type="ARBA" id="ARBA00004239"/>
    </source>
</evidence>
<sequence>MKYYKFITLISLSVSIYASDYDDDDSSSGEIPAKFEGLEVLDSEPAELNLGIINGNEAEPHSYPFQALIKMKVSKDRTAFCGGTLLTQRFVLSAGHCGQGYLGATITLGAHNISANENTTIEVNVRRIKLHEKFSRKTFSNDIALFELDDPVTYGLYIQPVQLPPRSYIRKNLKNKNATTIGWGLTNGTTAKQSPVLQEVQEKITSNFDCWLKFPQHVKKTNICISGKNDKSACNGDSGGPLIVDGYQVGITSFGARNCKSGYPTVFTRITKYLKWVEKNSDYRTN</sequence>
<evidence type="ECO:0000256" key="4">
    <source>
        <dbReference type="ARBA" id="ARBA00022825"/>
    </source>
</evidence>
<dbReference type="PROSITE" id="PS00134">
    <property type="entry name" value="TRYPSIN_HIS"/>
    <property type="match status" value="1"/>
</dbReference>
<keyword evidence="8" id="KW-0732">Signal</keyword>
<evidence type="ECO:0000256" key="3">
    <source>
        <dbReference type="ARBA" id="ARBA00022801"/>
    </source>
</evidence>
<dbReference type="Proteomes" id="UP001516400">
    <property type="component" value="Unassembled WGS sequence"/>
</dbReference>
<dbReference type="SMART" id="SM00020">
    <property type="entry name" value="Tryp_SPc"/>
    <property type="match status" value="1"/>
</dbReference>
<dbReference type="InterPro" id="IPR033116">
    <property type="entry name" value="TRYPSIN_SER"/>
</dbReference>
<dbReference type="InterPro" id="IPR043504">
    <property type="entry name" value="Peptidase_S1_PA_chymotrypsin"/>
</dbReference>
<evidence type="ECO:0000259" key="9">
    <source>
        <dbReference type="PROSITE" id="PS50240"/>
    </source>
</evidence>
<keyword evidence="11" id="KW-1185">Reference proteome</keyword>
<dbReference type="AlphaFoldDB" id="A0ABD2NK94"/>
<dbReference type="EMBL" id="JABFTP020000124">
    <property type="protein sequence ID" value="KAL3279073.1"/>
    <property type="molecule type" value="Genomic_DNA"/>
</dbReference>
<dbReference type="Gene3D" id="2.40.10.10">
    <property type="entry name" value="Trypsin-like serine proteases"/>
    <property type="match status" value="1"/>
</dbReference>
<protein>
    <recommendedName>
        <fullName evidence="9">Peptidase S1 domain-containing protein</fullName>
    </recommendedName>
</protein>
<dbReference type="InterPro" id="IPR009003">
    <property type="entry name" value="Peptidase_S1_PA"/>
</dbReference>
<evidence type="ECO:0000313" key="10">
    <source>
        <dbReference type="EMBL" id="KAL3279073.1"/>
    </source>
</evidence>
<proteinExistence type="inferred from homology"/>
<organism evidence="10 11">
    <name type="scientific">Cryptolaemus montrouzieri</name>
    <dbReference type="NCBI Taxonomy" id="559131"/>
    <lineage>
        <taxon>Eukaryota</taxon>
        <taxon>Metazoa</taxon>
        <taxon>Ecdysozoa</taxon>
        <taxon>Arthropoda</taxon>
        <taxon>Hexapoda</taxon>
        <taxon>Insecta</taxon>
        <taxon>Pterygota</taxon>
        <taxon>Neoptera</taxon>
        <taxon>Endopterygota</taxon>
        <taxon>Coleoptera</taxon>
        <taxon>Polyphaga</taxon>
        <taxon>Cucujiformia</taxon>
        <taxon>Coccinelloidea</taxon>
        <taxon>Coccinellidae</taxon>
        <taxon>Scymninae</taxon>
        <taxon>Scymnini</taxon>
        <taxon>Cryptolaemus</taxon>
    </lineage>
</organism>
<accession>A0ABD2NK94</accession>
<dbReference type="GO" id="GO:0006508">
    <property type="term" value="P:proteolysis"/>
    <property type="evidence" value="ECO:0007669"/>
    <property type="project" value="UniProtKB-KW"/>
</dbReference>
<feature type="domain" description="Peptidase S1" evidence="9">
    <location>
        <begin position="52"/>
        <end position="282"/>
    </location>
</feature>
<dbReference type="CDD" id="cd00190">
    <property type="entry name" value="Tryp_SPc"/>
    <property type="match status" value="1"/>
</dbReference>
<dbReference type="PANTHER" id="PTHR24256">
    <property type="entry name" value="TRYPTASE-RELATED"/>
    <property type="match status" value="1"/>
</dbReference>
<dbReference type="GO" id="GO:0008236">
    <property type="term" value="F:serine-type peptidase activity"/>
    <property type="evidence" value="ECO:0007669"/>
    <property type="project" value="UniProtKB-KW"/>
</dbReference>
<keyword evidence="2 7" id="KW-0645">Protease</keyword>
<dbReference type="GO" id="GO:0005576">
    <property type="term" value="C:extracellular region"/>
    <property type="evidence" value="ECO:0007669"/>
    <property type="project" value="UniProtKB-SubCell"/>
</dbReference>
<dbReference type="FunFam" id="2.40.10.10:FF:000036">
    <property type="entry name" value="Trypsin beta"/>
    <property type="match status" value="1"/>
</dbReference>
<evidence type="ECO:0000256" key="2">
    <source>
        <dbReference type="ARBA" id="ARBA00022670"/>
    </source>
</evidence>
<dbReference type="PROSITE" id="PS50240">
    <property type="entry name" value="TRYPSIN_DOM"/>
    <property type="match status" value="1"/>
</dbReference>
<feature type="chain" id="PRO_5044876314" description="Peptidase S1 domain-containing protein" evidence="8">
    <location>
        <begin position="19"/>
        <end position="286"/>
    </location>
</feature>
<feature type="signal peptide" evidence="8">
    <location>
        <begin position="1"/>
        <end position="18"/>
    </location>
</feature>
<keyword evidence="5" id="KW-1015">Disulfide bond</keyword>
<gene>
    <name evidence="10" type="ORF">HHI36_016587</name>
</gene>
<dbReference type="InterPro" id="IPR001314">
    <property type="entry name" value="Peptidase_S1A"/>
</dbReference>
<dbReference type="FunFam" id="2.40.10.10:FF:000068">
    <property type="entry name" value="transmembrane protease serine 2"/>
    <property type="match status" value="1"/>
</dbReference>
<evidence type="ECO:0000313" key="11">
    <source>
        <dbReference type="Proteomes" id="UP001516400"/>
    </source>
</evidence>
<dbReference type="InterPro" id="IPR018114">
    <property type="entry name" value="TRYPSIN_HIS"/>
</dbReference>
<evidence type="ECO:0000256" key="7">
    <source>
        <dbReference type="RuleBase" id="RU363034"/>
    </source>
</evidence>
<evidence type="ECO:0000256" key="8">
    <source>
        <dbReference type="SAM" id="SignalP"/>
    </source>
</evidence>
<dbReference type="SUPFAM" id="SSF50494">
    <property type="entry name" value="Trypsin-like serine proteases"/>
    <property type="match status" value="1"/>
</dbReference>
<dbReference type="Pfam" id="PF00089">
    <property type="entry name" value="Trypsin"/>
    <property type="match status" value="1"/>
</dbReference>
<evidence type="ECO:0000256" key="5">
    <source>
        <dbReference type="ARBA" id="ARBA00023157"/>
    </source>
</evidence>
<comment type="similarity">
    <text evidence="6">Belongs to the peptidase S1 family. CLIP subfamily.</text>
</comment>
<dbReference type="PROSITE" id="PS00135">
    <property type="entry name" value="TRYPSIN_SER"/>
    <property type="match status" value="1"/>
</dbReference>
<reference evidence="10 11" key="1">
    <citation type="journal article" date="2021" name="BMC Biol.">
        <title>Horizontally acquired antibacterial genes associated with adaptive radiation of ladybird beetles.</title>
        <authorList>
            <person name="Li H.S."/>
            <person name="Tang X.F."/>
            <person name="Huang Y.H."/>
            <person name="Xu Z.Y."/>
            <person name="Chen M.L."/>
            <person name="Du X.Y."/>
            <person name="Qiu B.Y."/>
            <person name="Chen P.T."/>
            <person name="Zhang W."/>
            <person name="Slipinski A."/>
            <person name="Escalona H.E."/>
            <person name="Waterhouse R.M."/>
            <person name="Zwick A."/>
            <person name="Pang H."/>
        </authorList>
    </citation>
    <scope>NUCLEOTIDE SEQUENCE [LARGE SCALE GENOMIC DNA]</scope>
    <source>
        <strain evidence="10">SYSU2018</strain>
    </source>
</reference>
<dbReference type="InterPro" id="IPR051487">
    <property type="entry name" value="Ser/Thr_Proteases_Immune/Dev"/>
</dbReference>
<name>A0ABD2NK94_9CUCU</name>
<keyword evidence="3 7" id="KW-0378">Hydrolase</keyword>
<comment type="caution">
    <text evidence="10">The sequence shown here is derived from an EMBL/GenBank/DDBJ whole genome shotgun (WGS) entry which is preliminary data.</text>
</comment>
<comment type="subcellular location">
    <subcellularLocation>
        <location evidence="1">Secreted</location>
        <location evidence="1">Extracellular space</location>
    </subcellularLocation>
</comment>
<evidence type="ECO:0000256" key="6">
    <source>
        <dbReference type="ARBA" id="ARBA00024195"/>
    </source>
</evidence>